<feature type="domain" description="Cytidyltransferase-like" evidence="1">
    <location>
        <begin position="366"/>
        <end position="535"/>
    </location>
</feature>
<feature type="domain" description="Aminoglycoside phosphotransferase" evidence="2">
    <location>
        <begin position="102"/>
        <end position="257"/>
    </location>
</feature>
<dbReference type="InterPro" id="IPR011009">
    <property type="entry name" value="Kinase-like_dom_sf"/>
</dbReference>
<evidence type="ECO:0000259" key="2">
    <source>
        <dbReference type="Pfam" id="PF01636"/>
    </source>
</evidence>
<dbReference type="EMBL" id="CAJNJA010002648">
    <property type="protein sequence ID" value="CAE7170080.1"/>
    <property type="molecule type" value="Genomic_DNA"/>
</dbReference>
<reference evidence="3" key="1">
    <citation type="submission" date="2021-02" db="EMBL/GenBank/DDBJ databases">
        <authorList>
            <person name="Dougan E. K."/>
            <person name="Rhodes N."/>
            <person name="Thang M."/>
            <person name="Chan C."/>
        </authorList>
    </citation>
    <scope>NUCLEOTIDE SEQUENCE</scope>
</reference>
<dbReference type="InterPro" id="IPR004821">
    <property type="entry name" value="Cyt_trans-like"/>
</dbReference>
<dbReference type="Proteomes" id="UP000601435">
    <property type="component" value="Unassembled WGS sequence"/>
</dbReference>
<dbReference type="GO" id="GO:0003824">
    <property type="term" value="F:catalytic activity"/>
    <property type="evidence" value="ECO:0007669"/>
    <property type="project" value="InterPro"/>
</dbReference>
<keyword evidence="4" id="KW-1185">Reference proteome</keyword>
<organism evidence="3 4">
    <name type="scientific">Symbiodinium necroappetens</name>
    <dbReference type="NCBI Taxonomy" id="1628268"/>
    <lineage>
        <taxon>Eukaryota</taxon>
        <taxon>Sar</taxon>
        <taxon>Alveolata</taxon>
        <taxon>Dinophyceae</taxon>
        <taxon>Suessiales</taxon>
        <taxon>Symbiodiniaceae</taxon>
        <taxon>Symbiodinium</taxon>
    </lineage>
</organism>
<sequence length="569" mass="61610">MGVVREKLETTPPEVRRVLRSFRQPADDCSVTLLLTENGMPKYIIELKDGTRLFMGSVFGDSKDSDNVLASMRAANSAAGFVPTSVSIGGYLSTTSGELLADGDDGRRWMLVPCFEEKQSLASDKHTPMSECSYKLPATLGALHTAFRRSGASIEGLKYYSAVASFDAARANLQNCMASTSAMPSDWRPVLQPVEQCLRQLREADVAVLDALPRQVIHSDFQPKNLMLSPEGSLRICDTETMTQGPRIYDLLFIFMGSDDSDLVGQWGAALDRLEEYLVASWPLDEDELQAMPTALAHLATGIAAWAAQKFENPGSLTPERLLQIITCFSQAAQEFLDSEALQWNWRLTGRTSTALEPGEKGAAVFFNGTFSPVHAGHLATAESAVNAVKELGFDKVTVVFSPCHDSHEGGKLKQLGVGVKHRAAMLEAAGATVDLYEASRDTATMDLEGVQSSFVRRLPANYDAFFLVGADVASWRWLRRKVALGLHVLLVANRPGSESRVEACERSFRSGSWPGSLHVVRGADTGKSSTRIRAAAAGSGDLKAEVGIPEVAAYVAQHGLYRTALDGA</sequence>
<dbReference type="SUPFAM" id="SSF52374">
    <property type="entry name" value="Nucleotidylyl transferase"/>
    <property type="match status" value="1"/>
</dbReference>
<dbReference type="InterPro" id="IPR002575">
    <property type="entry name" value="Aminoglycoside_PTrfase"/>
</dbReference>
<dbReference type="OrthoDB" id="422187at2759"/>
<evidence type="ECO:0000313" key="4">
    <source>
        <dbReference type="Proteomes" id="UP000601435"/>
    </source>
</evidence>
<name>A0A812IPB6_9DINO</name>
<dbReference type="Pfam" id="PF01467">
    <property type="entry name" value="CTP_transf_like"/>
    <property type="match status" value="1"/>
</dbReference>
<dbReference type="Gene3D" id="3.90.1200.10">
    <property type="match status" value="1"/>
</dbReference>
<dbReference type="Pfam" id="PF01636">
    <property type="entry name" value="APH"/>
    <property type="match status" value="1"/>
</dbReference>
<evidence type="ECO:0000313" key="3">
    <source>
        <dbReference type="EMBL" id="CAE7170080.1"/>
    </source>
</evidence>
<comment type="caution">
    <text evidence="3">The sequence shown here is derived from an EMBL/GenBank/DDBJ whole genome shotgun (WGS) entry which is preliminary data.</text>
</comment>
<evidence type="ECO:0000259" key="1">
    <source>
        <dbReference type="Pfam" id="PF01467"/>
    </source>
</evidence>
<dbReference type="Gene3D" id="3.40.50.620">
    <property type="entry name" value="HUPs"/>
    <property type="match status" value="1"/>
</dbReference>
<proteinExistence type="predicted"/>
<accession>A0A812IPB6</accession>
<dbReference type="InterPro" id="IPR014729">
    <property type="entry name" value="Rossmann-like_a/b/a_fold"/>
</dbReference>
<protein>
    <submittedName>
        <fullName evidence="3">NadD protein</fullName>
    </submittedName>
</protein>
<dbReference type="AlphaFoldDB" id="A0A812IPB6"/>
<dbReference type="SUPFAM" id="SSF56112">
    <property type="entry name" value="Protein kinase-like (PK-like)"/>
    <property type="match status" value="1"/>
</dbReference>
<gene>
    <name evidence="3" type="primary">nadD</name>
    <name evidence="3" type="ORF">SNEC2469_LOCUS475</name>
</gene>